<keyword evidence="3" id="KW-1185">Reference proteome</keyword>
<dbReference type="AlphaFoldDB" id="A0A6G8RVT8"/>
<reference evidence="2 3" key="1">
    <citation type="submission" date="2020-03" db="EMBL/GenBank/DDBJ databases">
        <authorList>
            <person name="Zhu W."/>
        </authorList>
    </citation>
    <scope>NUCLEOTIDE SEQUENCE [LARGE SCALE GENOMIC DNA]</scope>
    <source>
        <strain evidence="2 3">323-1</strain>
    </source>
</reference>
<dbReference type="Proteomes" id="UP000502297">
    <property type="component" value="Chromosome"/>
</dbReference>
<dbReference type="EMBL" id="CP049801">
    <property type="protein sequence ID" value="QIO06024.1"/>
    <property type="molecule type" value="Genomic_DNA"/>
</dbReference>
<name>A0A6G8RVT8_9GAMM</name>
<dbReference type="KEGG" id="asha:G8E00_08695"/>
<organism evidence="2 3">
    <name type="scientific">Acinetobacter shaoyimingii</name>
    <dbReference type="NCBI Taxonomy" id="2715164"/>
    <lineage>
        <taxon>Bacteria</taxon>
        <taxon>Pseudomonadati</taxon>
        <taxon>Pseudomonadota</taxon>
        <taxon>Gammaproteobacteria</taxon>
        <taxon>Moraxellales</taxon>
        <taxon>Moraxellaceae</taxon>
        <taxon>Acinetobacter</taxon>
    </lineage>
</organism>
<proteinExistence type="predicted"/>
<evidence type="ECO:0000313" key="3">
    <source>
        <dbReference type="Proteomes" id="UP000502297"/>
    </source>
</evidence>
<sequence length="204" mass="23450">MRTILLPIFTLLFCLSHSSIASAQQYYNVDLDILGYSPKTKNVYVFESKVHSNSEQHIYAHNLKDKELKQPLGTAKYLEIHDAKHFSQTLMTLKKELKKLQPLDFNTLKIDVLAQNSSQHDDTAQFSTIYTTQFMISTEKFQTTPQNLIHYSTDIKLKQAYLLPDNKGIIATFSSLAYPFDSGFYREESVLLIPKTTFKTVVLK</sequence>
<feature type="chain" id="PRO_5026288808" description="DUF3298 domain-containing protein" evidence="1">
    <location>
        <begin position="24"/>
        <end position="204"/>
    </location>
</feature>
<feature type="signal peptide" evidence="1">
    <location>
        <begin position="1"/>
        <end position="23"/>
    </location>
</feature>
<evidence type="ECO:0000313" key="2">
    <source>
        <dbReference type="EMBL" id="QIO06024.1"/>
    </source>
</evidence>
<gene>
    <name evidence="2" type="ORF">G8E00_08695</name>
</gene>
<accession>A0A6G8RVT8</accession>
<evidence type="ECO:0008006" key="4">
    <source>
        <dbReference type="Google" id="ProtNLM"/>
    </source>
</evidence>
<dbReference type="RefSeq" id="WP_166223753.1">
    <property type="nucleotide sequence ID" value="NZ_CP049801.1"/>
</dbReference>
<evidence type="ECO:0000256" key="1">
    <source>
        <dbReference type="SAM" id="SignalP"/>
    </source>
</evidence>
<protein>
    <recommendedName>
        <fullName evidence="4">DUF3298 domain-containing protein</fullName>
    </recommendedName>
</protein>
<keyword evidence="1" id="KW-0732">Signal</keyword>